<dbReference type="GeneID" id="65114738"/>
<protein>
    <submittedName>
        <fullName evidence="1">CRISPR-associated endonuclease Cas1 subtype</fullName>
    </submittedName>
</protein>
<accession>A0A345BP40</accession>
<keyword evidence="1" id="KW-0540">Nuclease</keyword>
<proteinExistence type="predicted"/>
<evidence type="ECO:0000313" key="2">
    <source>
        <dbReference type="Proteomes" id="UP000257457"/>
    </source>
</evidence>
<dbReference type="EMBL" id="MH552500">
    <property type="protein sequence ID" value="AXF52211.1"/>
    <property type="molecule type" value="Genomic_DNA"/>
</dbReference>
<evidence type="ECO:0000313" key="1">
    <source>
        <dbReference type="EMBL" id="AXF52211.1"/>
    </source>
</evidence>
<dbReference type="RefSeq" id="YP_010097076.1">
    <property type="nucleotide sequence ID" value="NC_055756.1"/>
</dbReference>
<keyword evidence="2" id="KW-1185">Reference proteome</keyword>
<keyword evidence="1" id="KW-0378">Hydrolase</keyword>
<dbReference type="GO" id="GO:0004519">
    <property type="term" value="F:endonuclease activity"/>
    <property type="evidence" value="ECO:0007669"/>
    <property type="project" value="UniProtKB-KW"/>
</dbReference>
<reference evidence="1 2" key="1">
    <citation type="submission" date="2018-06" db="EMBL/GenBank/DDBJ databases">
        <title>Uncovering a Universe of Circular DNA Viruses in Animal Metagenomes.</title>
        <authorList>
            <person name="Tisza M."/>
            <person name="Buck C."/>
            <person name="Pastrana D."/>
            <person name="Welch N."/>
            <person name="Peretti A."/>
        </authorList>
    </citation>
    <scope>NUCLEOTIDE SEQUENCE [LARGE SCALE GENOMIC DNA]</scope>
    <source>
        <strain evidence="1">Ctcc615</strain>
    </source>
</reference>
<dbReference type="Proteomes" id="UP000257457">
    <property type="component" value="Segment"/>
</dbReference>
<organism evidence="1 2">
    <name type="scientific">crAssphage sp. isolate ctcc615</name>
    <dbReference type="NCBI Taxonomy" id="2989853"/>
    <lineage>
        <taxon>Viruses</taxon>
        <taxon>Duplodnaviria</taxon>
        <taxon>Heunggongvirae</taxon>
        <taxon>Uroviricota</taxon>
        <taxon>Caudoviricetes</taxon>
        <taxon>Crassvirales</taxon>
        <taxon>Intestiviridae</taxon>
        <taxon>Obtuvirinae</taxon>
        <taxon>Wotdevirus</taxon>
        <taxon>Wotdevirus murinus</taxon>
    </lineage>
</organism>
<name>A0A345BP40_9CAUD</name>
<sequence length="155" mass="18318">MSNLDLTMKEIPLPITQHYHILNKNFSSLGKRITVMIPISEEEEEKIDNIDKNLLFFKRGNRKFSITMRDIYCYGQIDFNDKNTIEKIEEFNFLDYLGASGIPIYSNYNYVTHSCYTPKRHCLYTETWSPLDLVKLAHGYLGKPQRILLFRQIVK</sequence>
<keyword evidence="1" id="KW-0255">Endonuclease</keyword>